<dbReference type="Gene3D" id="3.30.70.360">
    <property type="match status" value="1"/>
</dbReference>
<gene>
    <name evidence="1" type="ORF">FYJ83_12270</name>
</gene>
<dbReference type="EMBL" id="VUNQ01000027">
    <property type="protein sequence ID" value="MSU02247.1"/>
    <property type="molecule type" value="Genomic_DNA"/>
</dbReference>
<organism evidence="1 2">
    <name type="scientific">Tissierella pigra</name>
    <dbReference type="NCBI Taxonomy" id="2607614"/>
    <lineage>
        <taxon>Bacteria</taxon>
        <taxon>Bacillati</taxon>
        <taxon>Bacillota</taxon>
        <taxon>Tissierellia</taxon>
        <taxon>Tissierellales</taxon>
        <taxon>Tissierellaceae</taxon>
        <taxon>Tissierella</taxon>
    </lineage>
</organism>
<dbReference type="GO" id="GO:0071713">
    <property type="term" value="F:para-aminobenzoyl-glutamate hydrolase activity"/>
    <property type="evidence" value="ECO:0007669"/>
    <property type="project" value="TreeGrafter"/>
</dbReference>
<keyword evidence="1" id="KW-0378">Hydrolase</keyword>
<dbReference type="FunFam" id="3.30.70.360:FF:000004">
    <property type="entry name" value="Peptidase M20 domain-containing protein 2"/>
    <property type="match status" value="1"/>
</dbReference>
<evidence type="ECO:0000313" key="2">
    <source>
        <dbReference type="Proteomes" id="UP000469523"/>
    </source>
</evidence>
<sequence>MLNKSDVLKYLNDIGEEVKDLSLEVWNNPETSGNEKESANLYRQILKDYDFKIKEVDGMEHAFIGEYGSGSPVIAVLAEYDALPGLSQALDTKFNPVEENGPGHGCGHNLLGSAALGGVLAIKKYLEETKTKGTIRFYGCPEEETLIGKVKMIKAGAFEGCDLALSWHPMNANTALENAFLSNNSIKFKFHGISAHAAASPESGRSALDAVELMNVGANYLREHIIDSARVHYTITNAGGAPNIVPKEAESWYFVRAPHRKDVDDITERLIKIAQGAAMMTETTVDYEVLGGCYEMLPNKVLFDLTHKNMVEIGSPEYTEEELQFAKTIQESLDPKLVGAEAKKFISSDSNTKVYLHEGVLEKEKSSSIVVAGSSDSGDVSWIMPMNLFLTATWPLGVPAHSWQATSSSGSSIGIKGMLYAAEIFSGMMYDVLNNPNIVKEAKDEFNRRTENNKYISPLR</sequence>
<dbReference type="GO" id="GO:0046657">
    <property type="term" value="P:folic acid catabolic process"/>
    <property type="evidence" value="ECO:0007669"/>
    <property type="project" value="TreeGrafter"/>
</dbReference>
<dbReference type="PIRSF" id="PIRSF037227">
    <property type="entry name" value="Aminobenzoyl-glu_utiliz_pB"/>
    <property type="match status" value="1"/>
</dbReference>
<proteinExistence type="predicted"/>
<keyword evidence="2" id="KW-1185">Reference proteome</keyword>
<evidence type="ECO:0000313" key="1">
    <source>
        <dbReference type="EMBL" id="MSU02247.1"/>
    </source>
</evidence>
<dbReference type="InterPro" id="IPR017145">
    <property type="entry name" value="Aminobenzoyl-glu_utiliz_pB"/>
</dbReference>
<dbReference type="NCBIfam" id="TIGR01891">
    <property type="entry name" value="amidohydrolases"/>
    <property type="match status" value="1"/>
</dbReference>
<dbReference type="GO" id="GO:0005737">
    <property type="term" value="C:cytoplasm"/>
    <property type="evidence" value="ECO:0007669"/>
    <property type="project" value="TreeGrafter"/>
</dbReference>
<dbReference type="Proteomes" id="UP000469523">
    <property type="component" value="Unassembled WGS sequence"/>
</dbReference>
<dbReference type="SUPFAM" id="SSF55031">
    <property type="entry name" value="Bacterial exopeptidase dimerisation domain"/>
    <property type="match status" value="1"/>
</dbReference>
<dbReference type="GO" id="GO:0016805">
    <property type="term" value="F:dipeptidase activity"/>
    <property type="evidence" value="ECO:0007669"/>
    <property type="project" value="TreeGrafter"/>
</dbReference>
<dbReference type="PANTHER" id="PTHR30575:SF0">
    <property type="entry name" value="XAA-ARG DIPEPTIDASE"/>
    <property type="match status" value="1"/>
</dbReference>
<dbReference type="AlphaFoldDB" id="A0A6N7XWQ6"/>
<dbReference type="Gene3D" id="3.40.630.10">
    <property type="entry name" value="Zn peptidases"/>
    <property type="match status" value="1"/>
</dbReference>
<dbReference type="InterPro" id="IPR052030">
    <property type="entry name" value="Peptidase_M20/M20A_hydrolases"/>
</dbReference>
<reference evidence="1 2" key="1">
    <citation type="submission" date="2019-09" db="EMBL/GenBank/DDBJ databases">
        <title>In-depth cultivation of the pig gut microbiome towards novel bacterial diversity and tailored functional studies.</title>
        <authorList>
            <person name="Wylensek D."/>
            <person name="Hitch T.C.A."/>
            <person name="Clavel T."/>
        </authorList>
    </citation>
    <scope>NUCLEOTIDE SEQUENCE [LARGE SCALE GENOMIC DNA]</scope>
    <source>
        <strain evidence="1 2">WCA3-693-APC-4?</strain>
    </source>
</reference>
<dbReference type="InterPro" id="IPR017439">
    <property type="entry name" value="Amidohydrolase"/>
</dbReference>
<dbReference type="SUPFAM" id="SSF53187">
    <property type="entry name" value="Zn-dependent exopeptidases"/>
    <property type="match status" value="1"/>
</dbReference>
<name>A0A6N7XWQ6_9FIRM</name>
<dbReference type="Pfam" id="PF01546">
    <property type="entry name" value="Peptidase_M20"/>
    <property type="match status" value="1"/>
</dbReference>
<dbReference type="InterPro" id="IPR036264">
    <property type="entry name" value="Bact_exopeptidase_dim_dom"/>
</dbReference>
<dbReference type="PANTHER" id="PTHR30575">
    <property type="entry name" value="PEPTIDASE M20"/>
    <property type="match status" value="1"/>
</dbReference>
<protein>
    <submittedName>
        <fullName evidence="1">Amidohydrolase</fullName>
    </submittedName>
</protein>
<dbReference type="InterPro" id="IPR002933">
    <property type="entry name" value="Peptidase_M20"/>
</dbReference>
<comment type="caution">
    <text evidence="1">The sequence shown here is derived from an EMBL/GenBank/DDBJ whole genome shotgun (WGS) entry which is preliminary data.</text>
</comment>
<accession>A0A6N7XWQ6</accession>